<evidence type="ECO:0008006" key="4">
    <source>
        <dbReference type="Google" id="ProtNLM"/>
    </source>
</evidence>
<accession>W4EUH8</accession>
<name>W4EUH8_9BACL</name>
<proteinExistence type="predicted"/>
<evidence type="ECO:0000256" key="1">
    <source>
        <dbReference type="SAM" id="MobiDB-lite"/>
    </source>
</evidence>
<reference evidence="2 3" key="1">
    <citation type="journal article" date="2014" name="BMC Genomics">
        <title>Genomic comparison of sporeforming bacilli isolated from milk.</title>
        <authorList>
            <person name="Moreno Switt A.I."/>
            <person name="Andrus A.D."/>
            <person name="Ranieri M.L."/>
            <person name="Orsi R.H."/>
            <person name="Ivy R."/>
            <person name="den Bakker H.C."/>
            <person name="Martin N.H."/>
            <person name="Wiedmann M."/>
            <person name="Boor K.J."/>
        </authorList>
    </citation>
    <scope>NUCLEOTIDE SEQUENCE [LARGE SCALE GENOMIC DNA]</scope>
    <source>
        <strain evidence="2 3">FSL R5-213</strain>
    </source>
</reference>
<protein>
    <recommendedName>
        <fullName evidence="4">DUF669 domain-containing protein</fullName>
    </recommendedName>
</protein>
<dbReference type="eggNOG" id="ENOG503393P">
    <property type="taxonomic scope" value="Bacteria"/>
</dbReference>
<dbReference type="RefSeq" id="WP_038185507.1">
    <property type="nucleotide sequence ID" value="NZ_ASQA01000028.1"/>
</dbReference>
<sequence length="151" mass="16915">MSFFKFNEEEASKGFELIEEGKYEVTIINAVASKTQVGKDKLMVDFEIRSDVPQKFQGSKVLYNNFTFEHEIAVKIVQSLLKAAGFSNGYEFKSAEDMANQLLSKNLQITVAHEKNDKGTYPKSKFYDTSKVDAPIQQGGPINVGSDDLPF</sequence>
<dbReference type="EMBL" id="ASQA01000028">
    <property type="protein sequence ID" value="ETT84200.1"/>
    <property type="molecule type" value="Genomic_DNA"/>
</dbReference>
<evidence type="ECO:0000313" key="2">
    <source>
        <dbReference type="EMBL" id="ETT84200.1"/>
    </source>
</evidence>
<organism evidence="2 3">
    <name type="scientific">Viridibacillus arenosi FSL R5-213</name>
    <dbReference type="NCBI Taxonomy" id="1227360"/>
    <lineage>
        <taxon>Bacteria</taxon>
        <taxon>Bacillati</taxon>
        <taxon>Bacillota</taxon>
        <taxon>Bacilli</taxon>
        <taxon>Bacillales</taxon>
        <taxon>Caryophanaceae</taxon>
        <taxon>Viridibacillus</taxon>
    </lineage>
</organism>
<feature type="region of interest" description="Disordered" evidence="1">
    <location>
        <begin position="131"/>
        <end position="151"/>
    </location>
</feature>
<comment type="caution">
    <text evidence="2">The sequence shown here is derived from an EMBL/GenBank/DDBJ whole genome shotgun (WGS) entry which is preliminary data.</text>
</comment>
<evidence type="ECO:0000313" key="3">
    <source>
        <dbReference type="Proteomes" id="UP000019062"/>
    </source>
</evidence>
<dbReference type="Pfam" id="PF05037">
    <property type="entry name" value="DUF669"/>
    <property type="match status" value="1"/>
</dbReference>
<dbReference type="Proteomes" id="UP000019062">
    <property type="component" value="Unassembled WGS sequence"/>
</dbReference>
<gene>
    <name evidence="2" type="ORF">C176_12568</name>
</gene>
<dbReference type="AlphaFoldDB" id="W4EUH8"/>
<keyword evidence="3" id="KW-1185">Reference proteome</keyword>
<dbReference type="InterPro" id="IPR007731">
    <property type="entry name" value="DUF669"/>
</dbReference>